<dbReference type="SUPFAM" id="SSF81901">
    <property type="entry name" value="HCP-like"/>
    <property type="match status" value="2"/>
</dbReference>
<organism evidence="11 12">
    <name type="scientific">Ensete ventricosum</name>
    <name type="common">Abyssinian banana</name>
    <name type="synonym">Musa ensete</name>
    <dbReference type="NCBI Taxonomy" id="4639"/>
    <lineage>
        <taxon>Eukaryota</taxon>
        <taxon>Viridiplantae</taxon>
        <taxon>Streptophyta</taxon>
        <taxon>Embryophyta</taxon>
        <taxon>Tracheophyta</taxon>
        <taxon>Spermatophyta</taxon>
        <taxon>Magnoliopsida</taxon>
        <taxon>Liliopsida</taxon>
        <taxon>Zingiberales</taxon>
        <taxon>Musaceae</taxon>
        <taxon>Ensete</taxon>
    </lineage>
</organism>
<dbReference type="Pfam" id="PF08238">
    <property type="entry name" value="Sel1"/>
    <property type="match status" value="4"/>
</dbReference>
<keyword evidence="8" id="KW-0325">Glycoprotein</keyword>
<gene>
    <name evidence="11" type="ORF">B296_00026125</name>
</gene>
<evidence type="ECO:0000256" key="7">
    <source>
        <dbReference type="ARBA" id="ARBA00023136"/>
    </source>
</evidence>
<dbReference type="Gene3D" id="1.25.40.10">
    <property type="entry name" value="Tetratricopeptide repeat domain"/>
    <property type="match status" value="2"/>
</dbReference>
<dbReference type="FunFam" id="1.25.40.10:FF:001837">
    <property type="entry name" value="ERAD-associated E3 ubiquitin-protein ligase component HRD3A"/>
    <property type="match status" value="1"/>
</dbReference>
<comment type="similarity">
    <text evidence="9">Belongs to the sel-1 family.</text>
</comment>
<dbReference type="GO" id="GO:0036503">
    <property type="term" value="P:ERAD pathway"/>
    <property type="evidence" value="ECO:0007669"/>
    <property type="project" value="InterPro"/>
</dbReference>
<keyword evidence="3 10" id="KW-0732">Signal</keyword>
<dbReference type="AlphaFoldDB" id="A0A427ABH0"/>
<dbReference type="InterPro" id="IPR006597">
    <property type="entry name" value="Sel1-like"/>
</dbReference>
<feature type="signal peptide" evidence="10">
    <location>
        <begin position="1"/>
        <end position="22"/>
    </location>
</feature>
<keyword evidence="5" id="KW-0256">Endoplasmic reticulum</keyword>
<evidence type="ECO:0000256" key="1">
    <source>
        <dbReference type="ARBA" id="ARBA00004389"/>
    </source>
</evidence>
<name>A0A427ABH0_ENSVE</name>
<accession>A0A427ABH0</accession>
<feature type="chain" id="PRO_5019336397" description="DOD-type homing endonuclease domain-containing protein" evidence="10">
    <location>
        <begin position="23"/>
        <end position="355"/>
    </location>
</feature>
<evidence type="ECO:0000256" key="6">
    <source>
        <dbReference type="ARBA" id="ARBA00022989"/>
    </source>
</evidence>
<evidence type="ECO:0008006" key="13">
    <source>
        <dbReference type="Google" id="ProtNLM"/>
    </source>
</evidence>
<dbReference type="InterPro" id="IPR011990">
    <property type="entry name" value="TPR-like_helical_dom_sf"/>
</dbReference>
<evidence type="ECO:0000256" key="9">
    <source>
        <dbReference type="ARBA" id="ARBA00038101"/>
    </source>
</evidence>
<evidence type="ECO:0000256" key="8">
    <source>
        <dbReference type="ARBA" id="ARBA00023180"/>
    </source>
</evidence>
<dbReference type="Proteomes" id="UP000287651">
    <property type="component" value="Unassembled WGS sequence"/>
</dbReference>
<keyword evidence="4" id="KW-0677">Repeat</keyword>
<dbReference type="PANTHER" id="PTHR45084:SF1">
    <property type="entry name" value="ERAD-ASSOCIATED E3 UBIQUITIN-PROTEIN LIGASE COMPONENT HRD3A-RELATED"/>
    <property type="match status" value="1"/>
</dbReference>
<proteinExistence type="inferred from homology"/>
<comment type="subcellular location">
    <subcellularLocation>
        <location evidence="1">Endoplasmic reticulum membrane</location>
        <topology evidence="1">Single-pass membrane protein</topology>
    </subcellularLocation>
</comment>
<dbReference type="InterPro" id="IPR044623">
    <property type="entry name" value="HRD3"/>
</dbReference>
<evidence type="ECO:0000256" key="2">
    <source>
        <dbReference type="ARBA" id="ARBA00022692"/>
    </source>
</evidence>
<evidence type="ECO:0000256" key="10">
    <source>
        <dbReference type="SAM" id="SignalP"/>
    </source>
</evidence>
<dbReference type="SMART" id="SM00671">
    <property type="entry name" value="SEL1"/>
    <property type="match status" value="3"/>
</dbReference>
<evidence type="ECO:0000256" key="4">
    <source>
        <dbReference type="ARBA" id="ARBA00022737"/>
    </source>
</evidence>
<evidence type="ECO:0000313" key="12">
    <source>
        <dbReference type="Proteomes" id="UP000287651"/>
    </source>
</evidence>
<protein>
    <recommendedName>
        <fullName evidence="13">DOD-type homing endonuclease domain-containing protein</fullName>
    </recommendedName>
</protein>
<dbReference type="GO" id="GO:0005789">
    <property type="term" value="C:endoplasmic reticulum membrane"/>
    <property type="evidence" value="ECO:0007669"/>
    <property type="project" value="UniProtKB-SubCell"/>
</dbReference>
<evidence type="ECO:0000313" key="11">
    <source>
        <dbReference type="EMBL" id="RRT73587.1"/>
    </source>
</evidence>
<sequence>MRRRVIAFALLHLLSLALLASSQRRLVILREDFADFFSGPSALGTADDSHGSEDSAKWDEFGDLEPSLTATGDYDPGSWLPIIESTASSPLSLVNSSSDPREALYFSGVRHMISAASDPADMEVAAAEIEAAASAGLPHAQSALGFLYGTGLMRPQSRSKSFLYHHFAAKGGNMQSKMALAYTYFRQHMHGEAVKLYAELAEVAVASFRISKEPPVIEPIRIHSGTEENKEALRKSRGEADENFQITEYQALKGNSFAMYQMGLLYYYGLRGVRRDNTKALHWLLKAVEKGDPRSMEFLGEMYTRGAGVERNYTKAFKLLNLASKHKVYSAYNGLGYLYVKGYGVEKKNYTKVKS</sequence>
<comment type="caution">
    <text evidence="11">The sequence shown here is derived from an EMBL/GenBank/DDBJ whole genome shotgun (WGS) entry which is preliminary data.</text>
</comment>
<evidence type="ECO:0000256" key="3">
    <source>
        <dbReference type="ARBA" id="ARBA00022729"/>
    </source>
</evidence>
<evidence type="ECO:0000256" key="5">
    <source>
        <dbReference type="ARBA" id="ARBA00022824"/>
    </source>
</evidence>
<keyword evidence="6" id="KW-1133">Transmembrane helix</keyword>
<keyword evidence="7" id="KW-0472">Membrane</keyword>
<dbReference type="PANTHER" id="PTHR45084">
    <property type="entry name" value="ERAD-ASSOCIATED E3 UBIQUITIN-PROTEIN LIGASE COMPONENT HRD3A-RELATED"/>
    <property type="match status" value="1"/>
</dbReference>
<keyword evidence="2" id="KW-0812">Transmembrane</keyword>
<reference evidence="11 12" key="1">
    <citation type="journal article" date="2014" name="Agronomy (Basel)">
        <title>A Draft Genome Sequence for Ensete ventricosum, the Drought-Tolerant Tree Against Hunger.</title>
        <authorList>
            <person name="Harrison J."/>
            <person name="Moore K.A."/>
            <person name="Paszkiewicz K."/>
            <person name="Jones T."/>
            <person name="Grant M."/>
            <person name="Ambacheew D."/>
            <person name="Muzemil S."/>
            <person name="Studholme D.J."/>
        </authorList>
    </citation>
    <scope>NUCLEOTIDE SEQUENCE [LARGE SCALE GENOMIC DNA]</scope>
</reference>
<dbReference type="EMBL" id="AMZH03003048">
    <property type="protein sequence ID" value="RRT73587.1"/>
    <property type="molecule type" value="Genomic_DNA"/>
</dbReference>